<dbReference type="Proteomes" id="UP000290172">
    <property type="component" value="Unassembled WGS sequence"/>
</dbReference>
<keyword evidence="1" id="KW-0547">Nucleotide-binding</keyword>
<dbReference type="InterPro" id="IPR029000">
    <property type="entry name" value="Cyclophilin-like_dom_sf"/>
</dbReference>
<dbReference type="GO" id="GO:0016787">
    <property type="term" value="F:hydrolase activity"/>
    <property type="evidence" value="ECO:0007669"/>
    <property type="project" value="UniProtKB-KW"/>
</dbReference>
<dbReference type="Gene3D" id="3.30.1360.40">
    <property type="match status" value="1"/>
</dbReference>
<sequence>MNIEIASVDSVIIYFGDTITKENSLKVKAAYKRLIELNNSALIEIIPSYVSILITYDLFKYNYKEIKELLEKELKDIKISSVNEESKKIVTIDVYYDKEVGFDLEEVAKKANLSVDEVIALHSNKLYDVYAIGFLPGFAYLASVDERLKTSRLETPRKKIPKGSVAIADTQTAVYPKDSPGGWNILGRTAFKLFDKSLETLSLITIDSKVKFNPITKEQFLSQGGEL</sequence>
<evidence type="ECO:0000256" key="2">
    <source>
        <dbReference type="ARBA" id="ARBA00022801"/>
    </source>
</evidence>
<dbReference type="SMART" id="SM00796">
    <property type="entry name" value="AHS1"/>
    <property type="match status" value="1"/>
</dbReference>
<evidence type="ECO:0000313" key="6">
    <source>
        <dbReference type="Proteomes" id="UP000290172"/>
    </source>
</evidence>
<protein>
    <submittedName>
        <fullName evidence="5">Allophanate hydrolase</fullName>
    </submittedName>
</protein>
<feature type="domain" description="Carboxyltransferase" evidence="4">
    <location>
        <begin position="1"/>
        <end position="204"/>
    </location>
</feature>
<reference evidence="5 6" key="1">
    <citation type="submission" date="2017-10" db="EMBL/GenBank/DDBJ databases">
        <title>Genomics of the genus Arcobacter.</title>
        <authorList>
            <person name="Perez-Cataluna A."/>
            <person name="Figueras M.J."/>
        </authorList>
    </citation>
    <scope>NUCLEOTIDE SEQUENCE [LARGE SCALE GENOMIC DNA]</scope>
    <source>
        <strain evidence="5 6">CECT 8993</strain>
    </source>
</reference>
<evidence type="ECO:0000259" key="4">
    <source>
        <dbReference type="SMART" id="SM00796"/>
    </source>
</evidence>
<dbReference type="Pfam" id="PF02682">
    <property type="entry name" value="CT_C_D"/>
    <property type="match status" value="1"/>
</dbReference>
<dbReference type="InterPro" id="IPR010016">
    <property type="entry name" value="PxpB"/>
</dbReference>
<organism evidence="5 6">
    <name type="scientific">Halarcobacter ebronensis</name>
    <dbReference type="NCBI Taxonomy" id="1462615"/>
    <lineage>
        <taxon>Bacteria</taxon>
        <taxon>Pseudomonadati</taxon>
        <taxon>Campylobacterota</taxon>
        <taxon>Epsilonproteobacteria</taxon>
        <taxon>Campylobacterales</taxon>
        <taxon>Arcobacteraceae</taxon>
        <taxon>Halarcobacter</taxon>
    </lineage>
</organism>
<proteinExistence type="predicted"/>
<gene>
    <name evidence="5" type="ORF">CRV08_07690</name>
</gene>
<dbReference type="AlphaFoldDB" id="A0A4Q0YCN9"/>
<dbReference type="PANTHER" id="PTHR34698:SF2">
    <property type="entry name" value="5-OXOPROLINASE SUBUNIT B"/>
    <property type="match status" value="1"/>
</dbReference>
<keyword evidence="2 5" id="KW-0378">Hydrolase</keyword>
<evidence type="ECO:0000256" key="1">
    <source>
        <dbReference type="ARBA" id="ARBA00022741"/>
    </source>
</evidence>
<accession>A0A4Q0YCN9</accession>
<evidence type="ECO:0000313" key="5">
    <source>
        <dbReference type="EMBL" id="RXJ68132.1"/>
    </source>
</evidence>
<name>A0A4Q0YCN9_9BACT</name>
<dbReference type="PANTHER" id="PTHR34698">
    <property type="entry name" value="5-OXOPROLINASE SUBUNIT B"/>
    <property type="match status" value="1"/>
</dbReference>
<comment type="caution">
    <text evidence="5">The sequence shown here is derived from an EMBL/GenBank/DDBJ whole genome shotgun (WGS) entry which is preliminary data.</text>
</comment>
<dbReference type="SUPFAM" id="SSF50891">
    <property type="entry name" value="Cyclophilin-like"/>
    <property type="match status" value="1"/>
</dbReference>
<dbReference type="NCBIfam" id="TIGR00370">
    <property type="entry name" value="5-oxoprolinase subunit PxpB"/>
    <property type="match status" value="1"/>
</dbReference>
<evidence type="ECO:0000256" key="3">
    <source>
        <dbReference type="ARBA" id="ARBA00022840"/>
    </source>
</evidence>
<dbReference type="InterPro" id="IPR003833">
    <property type="entry name" value="CT_C_D"/>
</dbReference>
<dbReference type="Gene3D" id="2.40.100.10">
    <property type="entry name" value="Cyclophilin-like"/>
    <property type="match status" value="1"/>
</dbReference>
<dbReference type="GO" id="GO:0005524">
    <property type="term" value="F:ATP binding"/>
    <property type="evidence" value="ECO:0007669"/>
    <property type="project" value="UniProtKB-KW"/>
</dbReference>
<dbReference type="EMBL" id="PDKJ01000006">
    <property type="protein sequence ID" value="RXJ68132.1"/>
    <property type="molecule type" value="Genomic_DNA"/>
</dbReference>
<keyword evidence="3" id="KW-0067">ATP-binding</keyword>
<dbReference type="SUPFAM" id="SSF160467">
    <property type="entry name" value="PH0987 N-terminal domain-like"/>
    <property type="match status" value="1"/>
</dbReference>
<dbReference type="RefSeq" id="WP_128980773.1">
    <property type="nucleotide sequence ID" value="NZ_PDKJ01000006.1"/>
</dbReference>